<organism evidence="4 5">
    <name type="scientific">Blattamonas nauphoetae</name>
    <dbReference type="NCBI Taxonomy" id="2049346"/>
    <lineage>
        <taxon>Eukaryota</taxon>
        <taxon>Metamonada</taxon>
        <taxon>Preaxostyla</taxon>
        <taxon>Oxymonadida</taxon>
        <taxon>Blattamonas</taxon>
    </lineage>
</organism>
<dbReference type="NCBIfam" id="NF005305">
    <property type="entry name" value="PRK06836.1"/>
    <property type="match status" value="1"/>
</dbReference>
<dbReference type="InterPro" id="IPR004839">
    <property type="entry name" value="Aminotransferase_I/II_large"/>
</dbReference>
<comment type="caution">
    <text evidence="4">The sequence shown here is derived from an EMBL/GenBank/DDBJ whole genome shotgun (WGS) entry which is preliminary data.</text>
</comment>
<dbReference type="Gene3D" id="3.90.1150.10">
    <property type="entry name" value="Aspartate Aminotransferase, domain 1"/>
    <property type="match status" value="1"/>
</dbReference>
<evidence type="ECO:0000313" key="4">
    <source>
        <dbReference type="EMBL" id="KAK2964930.1"/>
    </source>
</evidence>
<accession>A0ABQ9YME1</accession>
<dbReference type="InterPro" id="IPR015421">
    <property type="entry name" value="PyrdxlP-dep_Trfase_major"/>
</dbReference>
<dbReference type="InterPro" id="IPR015422">
    <property type="entry name" value="PyrdxlP-dep_Trfase_small"/>
</dbReference>
<dbReference type="EC" id="2.6.1.1" evidence="4"/>
<keyword evidence="4" id="KW-0808">Transferase</keyword>
<dbReference type="InterPro" id="IPR004838">
    <property type="entry name" value="NHTrfase_class1_PyrdxlP-BS"/>
</dbReference>
<feature type="domain" description="Aminotransferase class I/classII large" evidence="3">
    <location>
        <begin position="44"/>
        <end position="402"/>
    </location>
</feature>
<gene>
    <name evidence="4" type="ORF">BLNAU_231</name>
</gene>
<keyword evidence="2" id="KW-0663">Pyridoxal phosphate</keyword>
<dbReference type="Gene3D" id="3.40.640.10">
    <property type="entry name" value="Type I PLP-dependent aspartate aminotransferase-like (Major domain)"/>
    <property type="match status" value="1"/>
</dbReference>
<evidence type="ECO:0000256" key="2">
    <source>
        <dbReference type="ARBA" id="ARBA00022898"/>
    </source>
</evidence>
<dbReference type="InterPro" id="IPR015424">
    <property type="entry name" value="PyrdxlP-dep_Trfase"/>
</dbReference>
<dbReference type="EMBL" id="JARBJD010000001">
    <property type="protein sequence ID" value="KAK2964930.1"/>
    <property type="molecule type" value="Genomic_DNA"/>
</dbReference>
<evidence type="ECO:0000313" key="5">
    <source>
        <dbReference type="Proteomes" id="UP001281761"/>
    </source>
</evidence>
<dbReference type="Pfam" id="PF00155">
    <property type="entry name" value="Aminotran_1_2"/>
    <property type="match status" value="1"/>
</dbReference>
<dbReference type="PANTHER" id="PTHR42691:SF1">
    <property type="entry name" value="ASPARTATE AMINOTRANSFERASE YHDR-RELATED"/>
    <property type="match status" value="1"/>
</dbReference>
<dbReference type="SUPFAM" id="SSF53383">
    <property type="entry name" value="PLP-dependent transferases"/>
    <property type="match status" value="1"/>
</dbReference>
<dbReference type="Proteomes" id="UP001281761">
    <property type="component" value="Unassembled WGS sequence"/>
</dbReference>
<keyword evidence="5" id="KW-1185">Reference proteome</keyword>
<proteinExistence type="inferred from homology"/>
<keyword evidence="4" id="KW-0032">Aminotransferase</keyword>
<name>A0ABQ9YME1_9EUKA</name>
<dbReference type="GO" id="GO:0004069">
    <property type="term" value="F:L-aspartate:2-oxoglutarate aminotransferase activity"/>
    <property type="evidence" value="ECO:0007669"/>
    <property type="project" value="UniProtKB-EC"/>
</dbReference>
<comment type="similarity">
    <text evidence="1">Belongs to the class-I pyridoxal-phosphate-dependent aminotransferase family.</text>
</comment>
<evidence type="ECO:0000256" key="1">
    <source>
        <dbReference type="ARBA" id="ARBA00007441"/>
    </source>
</evidence>
<sequence length="417" mass="45711">MEVAPVPAEKVLPESVLKSSTAPSLIRALFEEGNNLRKVHGDEVCDFSLGNPSLPPPKAFADACLTLAQDPPVDLHMYMPNIGRPKTRAVLARELSKWYNCPITEANLVLSCGAAAAINVLFHSIVAEGDEIIVNAPYFAEYLGYSRNVRANPVVVQCDNDFNLDVDAIEKAITDKTRAIIINSPNNPTGKIYSEELLIRLGKMLMKVYTERLSRNKEASPIFIVSDEPYRRISYIPGELPSIFNCYNYSFVVSSFAKDLSIPGERLGFIAISPALLSPPLITALSTYTRVLGFVNAPSYAQFALELALDAGCDISEGVKEYKSRRDVLHKGLIDAGLECDLPEGAFYLFPRVPAGMDDLRFAAILKEQLVLAVPGRAFGDSNCVRFAYCVDMKTIQTAIPKIKVGVEKAKQELAGK</sequence>
<dbReference type="CDD" id="cd00609">
    <property type="entry name" value="AAT_like"/>
    <property type="match status" value="1"/>
</dbReference>
<dbReference type="PANTHER" id="PTHR42691">
    <property type="entry name" value="ASPARTATE AMINOTRANSFERASE YHDR-RELATED"/>
    <property type="match status" value="1"/>
</dbReference>
<protein>
    <submittedName>
        <fullName evidence="4">Aspartate aminotransferase</fullName>
        <ecNumber evidence="4">2.6.1.1</ecNumber>
    </submittedName>
</protein>
<reference evidence="4 5" key="1">
    <citation type="journal article" date="2022" name="bioRxiv">
        <title>Genomics of Preaxostyla Flagellates Illuminates Evolutionary Transitions and the Path Towards Mitochondrial Loss.</title>
        <authorList>
            <person name="Novak L.V.F."/>
            <person name="Treitli S.C."/>
            <person name="Pyrih J."/>
            <person name="Halakuc P."/>
            <person name="Pipaliya S.V."/>
            <person name="Vacek V."/>
            <person name="Brzon O."/>
            <person name="Soukal P."/>
            <person name="Eme L."/>
            <person name="Dacks J.B."/>
            <person name="Karnkowska A."/>
            <person name="Elias M."/>
            <person name="Hampl V."/>
        </authorList>
    </citation>
    <scope>NUCLEOTIDE SEQUENCE [LARGE SCALE GENOMIC DNA]</scope>
    <source>
        <strain evidence="4">NAU3</strain>
        <tissue evidence="4">Gut</tissue>
    </source>
</reference>
<dbReference type="PROSITE" id="PS00105">
    <property type="entry name" value="AA_TRANSFER_CLASS_1"/>
    <property type="match status" value="1"/>
</dbReference>
<evidence type="ECO:0000259" key="3">
    <source>
        <dbReference type="Pfam" id="PF00155"/>
    </source>
</evidence>